<protein>
    <recommendedName>
        <fullName evidence="3">VIR protein</fullName>
    </recommendedName>
</protein>
<organism evidence="1 2">
    <name type="scientific">Plasmodium vivax India VII</name>
    <dbReference type="NCBI Taxonomy" id="1077284"/>
    <lineage>
        <taxon>Eukaryota</taxon>
        <taxon>Sar</taxon>
        <taxon>Alveolata</taxon>
        <taxon>Apicomplexa</taxon>
        <taxon>Aconoidasida</taxon>
        <taxon>Haemosporida</taxon>
        <taxon>Plasmodiidae</taxon>
        <taxon>Plasmodium</taxon>
        <taxon>Plasmodium (Plasmodium)</taxon>
    </lineage>
</organism>
<name>A0A0J9S9K6_PLAVI</name>
<gene>
    <name evidence="1" type="ORF">PVIIG_05992</name>
</gene>
<dbReference type="OrthoDB" id="389361at2759"/>
<dbReference type="EMBL" id="KQ234341">
    <property type="protein sequence ID" value="KMZ79361.1"/>
    <property type="molecule type" value="Genomic_DNA"/>
</dbReference>
<dbReference type="InterPro" id="IPR008780">
    <property type="entry name" value="Plasmodium_Vir"/>
</dbReference>
<dbReference type="Pfam" id="PF05795">
    <property type="entry name" value="Plasmodium_Vir"/>
    <property type="match status" value="1"/>
</dbReference>
<proteinExistence type="predicted"/>
<dbReference type="Proteomes" id="UP000053562">
    <property type="component" value="Unassembled WGS sequence"/>
</dbReference>
<reference evidence="1 2" key="1">
    <citation type="submission" date="2011-08" db="EMBL/GenBank/DDBJ databases">
        <title>The Genome Sequence of Plasmodium vivax India VII.</title>
        <authorList>
            <consortium name="The Broad Institute Genome Sequencing Platform"/>
            <consortium name="The Broad Institute Genome Sequencing Center for Infectious Disease"/>
            <person name="Neafsey D."/>
            <person name="Carlton J."/>
            <person name="Barnwell J."/>
            <person name="Collins W."/>
            <person name="Escalante A."/>
            <person name="Mullikin J."/>
            <person name="Saul A."/>
            <person name="Guigo R."/>
            <person name="Camara F."/>
            <person name="Young S.K."/>
            <person name="Zeng Q."/>
            <person name="Gargeya S."/>
            <person name="Fitzgerald M."/>
            <person name="Haas B."/>
            <person name="Abouelleil A."/>
            <person name="Alvarado L."/>
            <person name="Arachchi H.M."/>
            <person name="Berlin A."/>
            <person name="Brown A."/>
            <person name="Chapman S.B."/>
            <person name="Chen Z."/>
            <person name="Dunbar C."/>
            <person name="Freedman E."/>
            <person name="Gearin G."/>
            <person name="Gellesch M."/>
            <person name="Goldberg J."/>
            <person name="Griggs A."/>
            <person name="Gujja S."/>
            <person name="Heiman D."/>
            <person name="Howarth C."/>
            <person name="Larson L."/>
            <person name="Lui A."/>
            <person name="MacDonald P.J.P."/>
            <person name="Montmayeur A."/>
            <person name="Murphy C."/>
            <person name="Neiman D."/>
            <person name="Pearson M."/>
            <person name="Priest M."/>
            <person name="Roberts A."/>
            <person name="Saif S."/>
            <person name="Shea T."/>
            <person name="Shenoy N."/>
            <person name="Sisk P."/>
            <person name="Stolte C."/>
            <person name="Sykes S."/>
            <person name="Wortman J."/>
            <person name="Nusbaum C."/>
            <person name="Birren B."/>
        </authorList>
    </citation>
    <scope>NUCLEOTIDE SEQUENCE [LARGE SCALE GENOMIC DNA]</scope>
    <source>
        <strain evidence="1 2">India VII</strain>
    </source>
</reference>
<evidence type="ECO:0008006" key="3">
    <source>
        <dbReference type="Google" id="ProtNLM"/>
    </source>
</evidence>
<evidence type="ECO:0000313" key="1">
    <source>
        <dbReference type="EMBL" id="KMZ79361.1"/>
    </source>
</evidence>
<evidence type="ECO:0000313" key="2">
    <source>
        <dbReference type="Proteomes" id="UP000053562"/>
    </source>
</evidence>
<accession>A0A0J9S9K6</accession>
<dbReference type="AlphaFoldDB" id="A0A0J9S9K6"/>
<feature type="non-terminal residue" evidence="1">
    <location>
        <position position="1"/>
    </location>
</feature>
<sequence length="59" mass="7470">SSGLRSSFPKRKRKKKIYEHNYYEEFEKVIEKYDSEYKSLDSQGYRYYLNYQPERDCYY</sequence>